<comment type="function">
    <text evidence="11">Essential for recycling GMP and indirectly, cGMP.</text>
</comment>
<dbReference type="InterPro" id="IPR008145">
    <property type="entry name" value="GK/Ca_channel_bsu"/>
</dbReference>
<dbReference type="InterPro" id="IPR027417">
    <property type="entry name" value="P-loop_NTPase"/>
</dbReference>
<accession>A0A1H4BS39</accession>
<keyword evidence="9 11" id="KW-0067">ATP-binding</keyword>
<dbReference type="SUPFAM" id="SSF52540">
    <property type="entry name" value="P-loop containing nucleoside triphosphate hydrolases"/>
    <property type="match status" value="1"/>
</dbReference>
<dbReference type="PANTHER" id="PTHR23117">
    <property type="entry name" value="GUANYLATE KINASE-RELATED"/>
    <property type="match status" value="1"/>
</dbReference>
<proteinExistence type="inferred from homology"/>
<keyword evidence="7 11" id="KW-0547">Nucleotide-binding</keyword>
<dbReference type="EC" id="2.7.4.8" evidence="3 11"/>
<dbReference type="FunFam" id="3.40.50.300:FF:000084">
    <property type="entry name" value="Guanylate kinase"/>
    <property type="match status" value="1"/>
</dbReference>
<comment type="similarity">
    <text evidence="2 11">Belongs to the guanylate kinase family.</text>
</comment>
<comment type="subcellular location">
    <subcellularLocation>
        <location evidence="1 11">Cytoplasm</location>
    </subcellularLocation>
</comment>
<dbReference type="GO" id="GO:0004385">
    <property type="term" value="F:GMP kinase activity"/>
    <property type="evidence" value="ECO:0007669"/>
    <property type="project" value="UniProtKB-UniRule"/>
</dbReference>
<gene>
    <name evidence="11" type="primary">gmk</name>
    <name evidence="13" type="ORF">SAMN05660964_01758</name>
</gene>
<dbReference type="CDD" id="cd00071">
    <property type="entry name" value="GMPK"/>
    <property type="match status" value="1"/>
</dbReference>
<keyword evidence="5 11" id="KW-0963">Cytoplasm</keyword>
<evidence type="ECO:0000256" key="6">
    <source>
        <dbReference type="ARBA" id="ARBA00022679"/>
    </source>
</evidence>
<keyword evidence="8 11" id="KW-0418">Kinase</keyword>
<dbReference type="InterPro" id="IPR008144">
    <property type="entry name" value="Guanylate_kin-like_dom"/>
</dbReference>
<evidence type="ECO:0000256" key="5">
    <source>
        <dbReference type="ARBA" id="ARBA00022490"/>
    </source>
</evidence>
<dbReference type="AlphaFoldDB" id="A0A1H4BS39"/>
<dbReference type="FunFam" id="3.30.63.10:FF:000002">
    <property type="entry name" value="Guanylate kinase 1"/>
    <property type="match status" value="1"/>
</dbReference>
<evidence type="ECO:0000313" key="13">
    <source>
        <dbReference type="EMBL" id="SEA50652.1"/>
    </source>
</evidence>
<dbReference type="InterPro" id="IPR020590">
    <property type="entry name" value="Guanylate_kinase_CS"/>
</dbReference>
<dbReference type="EMBL" id="FNQP01000008">
    <property type="protein sequence ID" value="SEA50652.1"/>
    <property type="molecule type" value="Genomic_DNA"/>
</dbReference>
<evidence type="ECO:0000259" key="12">
    <source>
        <dbReference type="PROSITE" id="PS50052"/>
    </source>
</evidence>
<dbReference type="NCBIfam" id="TIGR03263">
    <property type="entry name" value="guanyl_kin"/>
    <property type="match status" value="1"/>
</dbReference>
<dbReference type="PROSITE" id="PS50052">
    <property type="entry name" value="GUANYLATE_KINASE_2"/>
    <property type="match status" value="1"/>
</dbReference>
<dbReference type="InterPro" id="IPR017665">
    <property type="entry name" value="Guanylate_kinase"/>
</dbReference>
<reference evidence="13 14" key="1">
    <citation type="submission" date="2016-10" db="EMBL/GenBank/DDBJ databases">
        <authorList>
            <person name="de Groot N.N."/>
        </authorList>
    </citation>
    <scope>NUCLEOTIDE SEQUENCE [LARGE SCALE GENOMIC DNA]</scope>
    <source>
        <strain evidence="13 14">DSM 21228</strain>
    </source>
</reference>
<dbReference type="STRING" id="525918.SAMN05660964_01758"/>
<protein>
    <recommendedName>
        <fullName evidence="4 11">Guanylate kinase</fullName>
        <ecNumber evidence="3 11">2.7.4.8</ecNumber>
    </recommendedName>
    <alternativeName>
        <fullName evidence="10 11">GMP kinase</fullName>
    </alternativeName>
</protein>
<evidence type="ECO:0000256" key="10">
    <source>
        <dbReference type="ARBA" id="ARBA00030128"/>
    </source>
</evidence>
<dbReference type="Gene3D" id="3.30.63.10">
    <property type="entry name" value="Guanylate Kinase phosphate binding domain"/>
    <property type="match status" value="1"/>
</dbReference>
<dbReference type="PROSITE" id="PS00856">
    <property type="entry name" value="GUANYLATE_KINASE_1"/>
    <property type="match status" value="1"/>
</dbReference>
<sequence length="206" mass="23144">MNTRTGQLYIVSAPSGAGKSSLLNALLERVDNLVVSVSHTTRQPRPGEQDGVHYHFTPIDVFRQQVADGNFLEYAQVFDNYYGTSRLSVDALRDAGKDVILEIDWQGAQQVRECAEAVTSIFILPPSVAALNQRLHGRGQDSEETIQRRMRDARSEMSHYPEYDYLIINDDFDTALAELTCIFYSARLKLAPQIQQHKTLLDALVG</sequence>
<evidence type="ECO:0000256" key="2">
    <source>
        <dbReference type="ARBA" id="ARBA00005790"/>
    </source>
</evidence>
<dbReference type="Pfam" id="PF00625">
    <property type="entry name" value="Guanylate_kin"/>
    <property type="match status" value="1"/>
</dbReference>
<dbReference type="OrthoDB" id="9808150at2"/>
<evidence type="ECO:0000256" key="3">
    <source>
        <dbReference type="ARBA" id="ARBA00012961"/>
    </source>
</evidence>
<evidence type="ECO:0000256" key="1">
    <source>
        <dbReference type="ARBA" id="ARBA00004496"/>
    </source>
</evidence>
<evidence type="ECO:0000256" key="9">
    <source>
        <dbReference type="ARBA" id="ARBA00022840"/>
    </source>
</evidence>
<keyword evidence="6 11" id="KW-0808">Transferase</keyword>
<dbReference type="HAMAP" id="MF_00328">
    <property type="entry name" value="Guanylate_kinase"/>
    <property type="match status" value="1"/>
</dbReference>
<dbReference type="Proteomes" id="UP000199397">
    <property type="component" value="Unassembled WGS sequence"/>
</dbReference>
<dbReference type="PANTHER" id="PTHR23117:SF13">
    <property type="entry name" value="GUANYLATE KINASE"/>
    <property type="match status" value="1"/>
</dbReference>
<dbReference type="GO" id="GO:0005524">
    <property type="term" value="F:ATP binding"/>
    <property type="evidence" value="ECO:0007669"/>
    <property type="project" value="UniProtKB-UniRule"/>
</dbReference>
<feature type="binding site" evidence="11">
    <location>
        <begin position="13"/>
        <end position="20"/>
    </location>
    <ligand>
        <name>ATP</name>
        <dbReference type="ChEBI" id="CHEBI:30616"/>
    </ligand>
</feature>
<evidence type="ECO:0000256" key="7">
    <source>
        <dbReference type="ARBA" id="ARBA00022741"/>
    </source>
</evidence>
<organism evidence="13 14">
    <name type="scientific">Thiothrix caldifontis</name>
    <dbReference type="NCBI Taxonomy" id="525918"/>
    <lineage>
        <taxon>Bacteria</taxon>
        <taxon>Pseudomonadati</taxon>
        <taxon>Pseudomonadota</taxon>
        <taxon>Gammaproteobacteria</taxon>
        <taxon>Thiotrichales</taxon>
        <taxon>Thiotrichaceae</taxon>
        <taxon>Thiothrix</taxon>
    </lineage>
</organism>
<comment type="catalytic activity">
    <reaction evidence="11">
        <text>GMP + ATP = GDP + ADP</text>
        <dbReference type="Rhea" id="RHEA:20780"/>
        <dbReference type="ChEBI" id="CHEBI:30616"/>
        <dbReference type="ChEBI" id="CHEBI:58115"/>
        <dbReference type="ChEBI" id="CHEBI:58189"/>
        <dbReference type="ChEBI" id="CHEBI:456216"/>
        <dbReference type="EC" id="2.7.4.8"/>
    </reaction>
</comment>
<evidence type="ECO:0000256" key="4">
    <source>
        <dbReference type="ARBA" id="ARBA00016296"/>
    </source>
</evidence>
<evidence type="ECO:0000313" key="14">
    <source>
        <dbReference type="Proteomes" id="UP000199397"/>
    </source>
</evidence>
<feature type="domain" description="Guanylate kinase-like" evidence="12">
    <location>
        <begin position="6"/>
        <end position="184"/>
    </location>
</feature>
<evidence type="ECO:0000256" key="8">
    <source>
        <dbReference type="ARBA" id="ARBA00022777"/>
    </source>
</evidence>
<keyword evidence="14" id="KW-1185">Reference proteome</keyword>
<name>A0A1H4BS39_9GAMM</name>
<evidence type="ECO:0000256" key="11">
    <source>
        <dbReference type="HAMAP-Rule" id="MF_00328"/>
    </source>
</evidence>
<dbReference type="Gene3D" id="3.40.50.300">
    <property type="entry name" value="P-loop containing nucleotide triphosphate hydrolases"/>
    <property type="match status" value="1"/>
</dbReference>
<dbReference type="GO" id="GO:0005829">
    <property type="term" value="C:cytosol"/>
    <property type="evidence" value="ECO:0007669"/>
    <property type="project" value="TreeGrafter"/>
</dbReference>
<dbReference type="RefSeq" id="WP_093067509.1">
    <property type="nucleotide sequence ID" value="NZ_FNQP01000008.1"/>
</dbReference>
<dbReference type="SMART" id="SM00072">
    <property type="entry name" value="GuKc"/>
    <property type="match status" value="1"/>
</dbReference>